<dbReference type="InterPro" id="IPR010730">
    <property type="entry name" value="HET"/>
</dbReference>
<dbReference type="GeneID" id="96008665"/>
<dbReference type="EMBL" id="JAAQHG020000028">
    <property type="protein sequence ID" value="KAL1584156.1"/>
    <property type="molecule type" value="Genomic_DNA"/>
</dbReference>
<dbReference type="AlphaFoldDB" id="A0AB34KK02"/>
<name>A0AB34KK02_9PEZI</name>
<protein>
    <recommendedName>
        <fullName evidence="2">Heterokaryon incompatibility domain-containing protein</fullName>
    </recommendedName>
</protein>
<feature type="domain" description="Heterokaryon incompatibility" evidence="2">
    <location>
        <begin position="64"/>
        <end position="212"/>
    </location>
</feature>
<dbReference type="Pfam" id="PF26639">
    <property type="entry name" value="Het-6_barrel"/>
    <property type="match status" value="1"/>
</dbReference>
<accession>A0AB34KK02</accession>
<dbReference type="PANTHER" id="PTHR24148">
    <property type="entry name" value="ANKYRIN REPEAT DOMAIN-CONTAINING PROTEIN 39 HOMOLOG-RELATED"/>
    <property type="match status" value="1"/>
</dbReference>
<evidence type="ECO:0000259" key="2">
    <source>
        <dbReference type="Pfam" id="PF06985"/>
    </source>
</evidence>
<feature type="region of interest" description="Disordered" evidence="1">
    <location>
        <begin position="521"/>
        <end position="543"/>
    </location>
</feature>
<keyword evidence="4" id="KW-1185">Reference proteome</keyword>
<dbReference type="RefSeq" id="XP_069227262.1">
    <property type="nucleotide sequence ID" value="XM_069375827.1"/>
</dbReference>
<dbReference type="Pfam" id="PF06985">
    <property type="entry name" value="HET"/>
    <property type="match status" value="1"/>
</dbReference>
<sequence>MSIITRWKSPPHPSGDSVPDFRYPVLRNSKTGIRLAHIQPGSGSRAIAIDLLEDYVTGPDRTPYDALSYTWGDGLRDKNVFCNGKRLPVTKTLWEALNRFRHPDDVVTLWVDWICVCQERVRERNAQVNMMGDIFKSARKVIVWLGDDYDDSRAGMQLAKQLLHIALYQPVSGLAPTDLETHGLPKRGHKRWKALALILRRPWFWRTWVVQEVAMNPNVELVLGSLSFTWNELEMIVSLLEGQLPQQWDLDQAVTALELPFSRINRIRLRHQRHMMALIRQADSDTDPQSEQENQHESEPDLLDLLFMSRHLGATDPRDKIYALLGLGKHDVSPDYSMSPYSVYTDFALQMIGTVTNELEQRLPLGLDMSADDFEVRRAMIMLSCAGRQNQDPSPKLASWVPDWSVDLRARPLIFGVGRRFSAGGTRLGLFDWQPDSGLQLCGKIFDTIHQAGRVRLDHSDLDASKGSHAHIAEWWREAQTIALARTVRSPGSFAHLDAFDALRRDLMLCKHGYYTGKEQQSHRHGSLLDDSESPSDPAHSATRTLVLGPTRGRVLFVSAAGWVGLAPHGAREGDLVFVAVGADVPYVLRSCGDGYELIGECYVQGIMDGEVMGMDWIGVQDVMIR</sequence>
<evidence type="ECO:0000256" key="1">
    <source>
        <dbReference type="SAM" id="MobiDB-lite"/>
    </source>
</evidence>
<reference evidence="3 4" key="1">
    <citation type="journal article" date="2020" name="Microbiol. Resour. Announc.">
        <title>Draft Genome Sequence of a Cladosporium Species Isolated from the Mesophotic Ascidian Didemnum maculosum.</title>
        <authorList>
            <person name="Gioti A."/>
            <person name="Siaperas R."/>
            <person name="Nikolaivits E."/>
            <person name="Le Goff G."/>
            <person name="Ouazzani J."/>
            <person name="Kotoulas G."/>
            <person name="Topakas E."/>
        </authorList>
    </citation>
    <scope>NUCLEOTIDE SEQUENCE [LARGE SCALE GENOMIC DNA]</scope>
    <source>
        <strain evidence="3 4">TM138-S3</strain>
    </source>
</reference>
<comment type="caution">
    <text evidence="3">The sequence shown here is derived from an EMBL/GenBank/DDBJ whole genome shotgun (WGS) entry which is preliminary data.</text>
</comment>
<organism evidence="3 4">
    <name type="scientific">Cladosporium halotolerans</name>
    <dbReference type="NCBI Taxonomy" id="1052096"/>
    <lineage>
        <taxon>Eukaryota</taxon>
        <taxon>Fungi</taxon>
        <taxon>Dikarya</taxon>
        <taxon>Ascomycota</taxon>
        <taxon>Pezizomycotina</taxon>
        <taxon>Dothideomycetes</taxon>
        <taxon>Dothideomycetidae</taxon>
        <taxon>Cladosporiales</taxon>
        <taxon>Cladosporiaceae</taxon>
        <taxon>Cladosporium</taxon>
    </lineage>
</organism>
<dbReference type="Proteomes" id="UP000803884">
    <property type="component" value="Unassembled WGS sequence"/>
</dbReference>
<dbReference type="InterPro" id="IPR052895">
    <property type="entry name" value="HetReg/Transcr_Mod"/>
</dbReference>
<evidence type="ECO:0000313" key="3">
    <source>
        <dbReference type="EMBL" id="KAL1584156.1"/>
    </source>
</evidence>
<proteinExistence type="predicted"/>
<evidence type="ECO:0000313" key="4">
    <source>
        <dbReference type="Proteomes" id="UP000803884"/>
    </source>
</evidence>
<gene>
    <name evidence="3" type="ORF">WHR41_07222</name>
</gene>
<dbReference type="PANTHER" id="PTHR24148:SF64">
    <property type="entry name" value="HETEROKARYON INCOMPATIBILITY DOMAIN-CONTAINING PROTEIN"/>
    <property type="match status" value="1"/>
</dbReference>